<gene>
    <name evidence="1" type="ORF">ILUMI_08758</name>
</gene>
<evidence type="ECO:0000313" key="2">
    <source>
        <dbReference type="Proteomes" id="UP000801492"/>
    </source>
</evidence>
<sequence>MSGKYSGVQSRVKQLQPLATYMHCAAHKLNLAIVKACSLLSVPNTMGFKKPQNVDFARKRSIDPLSISAYLDLLKEVTHDVPPTCIWNTDETSFCFDSSKIKMVGERSTAAHTGVSSPGKENMTVLMRSNATSGLVTIIGGVDAGQHLEAKTAEESKPGYKGCEERTKSFFNINTGWTRSKLEFTKLGNPKGNQNTHVTPNAPPSIATFLLRSIEGKLEDKAIELIGTRIQARNWVELKTMLMQHFGDKRSEELIVNESIRHCAFTFCPPASLNRSNKTKKAEPPVMFGERVKDMRAALLNKMKNQTENVQMQELKMIPYD</sequence>
<dbReference type="AlphaFoldDB" id="A0A8K0GD43"/>
<comment type="caution">
    <text evidence="1">The sequence shown here is derived from an EMBL/GenBank/DDBJ whole genome shotgun (WGS) entry which is preliminary data.</text>
</comment>
<keyword evidence="2" id="KW-1185">Reference proteome</keyword>
<reference evidence="1" key="1">
    <citation type="submission" date="2019-08" db="EMBL/GenBank/DDBJ databases">
        <title>The genome of the North American firefly Photinus pyralis.</title>
        <authorList>
            <consortium name="Photinus pyralis genome working group"/>
            <person name="Fallon T.R."/>
            <person name="Sander Lower S.E."/>
            <person name="Weng J.-K."/>
        </authorList>
    </citation>
    <scope>NUCLEOTIDE SEQUENCE</scope>
    <source>
        <strain evidence="1">TRF0915ILg1</strain>
        <tissue evidence="1">Whole body</tissue>
    </source>
</reference>
<dbReference type="EMBL" id="VTPC01004177">
    <property type="protein sequence ID" value="KAF2897432.1"/>
    <property type="molecule type" value="Genomic_DNA"/>
</dbReference>
<dbReference type="OrthoDB" id="7488542at2759"/>
<proteinExistence type="predicted"/>
<evidence type="ECO:0000313" key="1">
    <source>
        <dbReference type="EMBL" id="KAF2897432.1"/>
    </source>
</evidence>
<name>A0A8K0GD43_IGNLU</name>
<protein>
    <submittedName>
        <fullName evidence="1">Uncharacterized protein</fullName>
    </submittedName>
</protein>
<accession>A0A8K0GD43</accession>
<dbReference type="Proteomes" id="UP000801492">
    <property type="component" value="Unassembled WGS sequence"/>
</dbReference>
<organism evidence="1 2">
    <name type="scientific">Ignelater luminosus</name>
    <name type="common">Cucubano</name>
    <name type="synonym">Pyrophorus luminosus</name>
    <dbReference type="NCBI Taxonomy" id="2038154"/>
    <lineage>
        <taxon>Eukaryota</taxon>
        <taxon>Metazoa</taxon>
        <taxon>Ecdysozoa</taxon>
        <taxon>Arthropoda</taxon>
        <taxon>Hexapoda</taxon>
        <taxon>Insecta</taxon>
        <taxon>Pterygota</taxon>
        <taxon>Neoptera</taxon>
        <taxon>Endopterygota</taxon>
        <taxon>Coleoptera</taxon>
        <taxon>Polyphaga</taxon>
        <taxon>Elateriformia</taxon>
        <taxon>Elateroidea</taxon>
        <taxon>Elateridae</taxon>
        <taxon>Agrypninae</taxon>
        <taxon>Pyrophorini</taxon>
        <taxon>Ignelater</taxon>
    </lineage>
</organism>